<keyword evidence="2" id="KW-0732">Signal</keyword>
<feature type="chain" id="PRO_5037543163" evidence="2">
    <location>
        <begin position="19"/>
        <end position="148"/>
    </location>
</feature>
<dbReference type="EMBL" id="JAEKPD010000015">
    <property type="protein sequence ID" value="MBJ3764005.1"/>
    <property type="molecule type" value="Genomic_DNA"/>
</dbReference>
<keyword evidence="1" id="KW-1133">Transmembrane helix</keyword>
<evidence type="ECO:0000256" key="1">
    <source>
        <dbReference type="SAM" id="Phobius"/>
    </source>
</evidence>
<organism evidence="3 4">
    <name type="scientific">Palleronia pontilimi</name>
    <dbReference type="NCBI Taxonomy" id="1964209"/>
    <lineage>
        <taxon>Bacteria</taxon>
        <taxon>Pseudomonadati</taxon>
        <taxon>Pseudomonadota</taxon>
        <taxon>Alphaproteobacteria</taxon>
        <taxon>Rhodobacterales</taxon>
        <taxon>Roseobacteraceae</taxon>
        <taxon>Palleronia</taxon>
    </lineage>
</organism>
<dbReference type="InterPro" id="IPR047784">
    <property type="entry name" value="TrgA"/>
</dbReference>
<feature type="transmembrane region" description="Helical" evidence="1">
    <location>
        <begin position="37"/>
        <end position="54"/>
    </location>
</feature>
<keyword evidence="1" id="KW-0472">Membrane</keyword>
<feature type="transmembrane region" description="Helical" evidence="1">
    <location>
        <begin position="61"/>
        <end position="85"/>
    </location>
</feature>
<keyword evidence="4" id="KW-1185">Reference proteome</keyword>
<dbReference type="AlphaFoldDB" id="A0A934IIJ3"/>
<comment type="caution">
    <text evidence="3">The sequence shown here is derived from an EMBL/GenBank/DDBJ whole genome shotgun (WGS) entry which is preliminary data.</text>
</comment>
<accession>A0A934IIJ3</accession>
<name>A0A934IIJ3_9RHOB</name>
<evidence type="ECO:0000313" key="4">
    <source>
        <dbReference type="Proteomes" id="UP000642488"/>
    </source>
</evidence>
<keyword evidence="1" id="KW-0812">Transmembrane</keyword>
<dbReference type="NCBIfam" id="NF033773">
    <property type="entry name" value="tellur_TrgA"/>
    <property type="match status" value="1"/>
</dbReference>
<evidence type="ECO:0000313" key="3">
    <source>
        <dbReference type="EMBL" id="MBJ3764005.1"/>
    </source>
</evidence>
<protein>
    <submittedName>
        <fullName evidence="3">TrgA family protein</fullName>
    </submittedName>
</protein>
<feature type="signal peptide" evidence="2">
    <location>
        <begin position="1"/>
        <end position="18"/>
    </location>
</feature>
<evidence type="ECO:0000256" key="2">
    <source>
        <dbReference type="SAM" id="SignalP"/>
    </source>
</evidence>
<sequence>MYPTAAKLIASLSFAALAWYASQLVVPNLPEGMSEGIMPEINALVGLVLGWRITGRRAGDGFVNAIGIGLTTGAAIVLCSLLIWAGHEMLQRSINVRYDGPIEGIEDMIVLFLRYATFMYPGPCLSTLAIGSILAGLLAEATAKRYGK</sequence>
<gene>
    <name evidence="3" type="ORF">ILP92_14735</name>
</gene>
<feature type="transmembrane region" description="Helical" evidence="1">
    <location>
        <begin position="118"/>
        <end position="139"/>
    </location>
</feature>
<dbReference type="Proteomes" id="UP000642488">
    <property type="component" value="Unassembled WGS sequence"/>
</dbReference>
<dbReference type="RefSeq" id="WP_198917176.1">
    <property type="nucleotide sequence ID" value="NZ_JAEKPD010000015.1"/>
</dbReference>
<proteinExistence type="predicted"/>
<reference evidence="3" key="1">
    <citation type="submission" date="2020-12" db="EMBL/GenBank/DDBJ databases">
        <title>Bacterial taxonomy.</title>
        <authorList>
            <person name="Pan X."/>
        </authorList>
    </citation>
    <scope>NUCLEOTIDE SEQUENCE</scope>
    <source>
        <strain evidence="3">KCTC 52957</strain>
    </source>
</reference>